<keyword evidence="2" id="KW-0012">Acyltransferase</keyword>
<evidence type="ECO:0000259" key="1">
    <source>
        <dbReference type="Pfam" id="PF00561"/>
    </source>
</evidence>
<dbReference type="InterPro" id="IPR000073">
    <property type="entry name" value="AB_hydrolase_1"/>
</dbReference>
<dbReference type="EMBL" id="FM202432">
    <property type="protein sequence ID" value="CAR47844.1"/>
    <property type="molecule type" value="Genomic_DNA"/>
</dbReference>
<reference evidence="2" key="1">
    <citation type="submission" date="2008-04" db="EMBL/GenBank/DDBJ databases">
        <title>Cloning and characterization of genes for the degradation of 2-hydroxypyridine of Rhodococcus sp. strain PY11.</title>
        <authorList>
            <person name="Gasparaviciute R."/>
            <person name="Rutkiene R."/>
            <person name="Casaite V."/>
            <person name="Meskiene R."/>
            <person name="Kutanovas S."/>
            <person name="Meskys R."/>
        </authorList>
    </citation>
    <scope>NUCLEOTIDE SEQUENCE</scope>
    <source>
        <strain evidence="2">PY11</strain>
    </source>
</reference>
<name>B5MAB6_9NOCA</name>
<evidence type="ECO:0000313" key="2">
    <source>
        <dbReference type="EMBL" id="CAR47844.1"/>
    </source>
</evidence>
<dbReference type="PANTHER" id="PTHR43194">
    <property type="entry name" value="HYDROLASE ALPHA/BETA FOLD FAMILY"/>
    <property type="match status" value="1"/>
</dbReference>
<protein>
    <submittedName>
        <fullName evidence="2">Putative hydrolase or acyltransferase</fullName>
    </submittedName>
</protein>
<proteinExistence type="predicted"/>
<dbReference type="GO" id="GO:0016787">
    <property type="term" value="F:hydrolase activity"/>
    <property type="evidence" value="ECO:0007669"/>
    <property type="project" value="UniProtKB-KW"/>
</dbReference>
<keyword evidence="2" id="KW-0378">Hydrolase</keyword>
<dbReference type="SUPFAM" id="SSF53474">
    <property type="entry name" value="alpha/beta-Hydrolases"/>
    <property type="match status" value="1"/>
</dbReference>
<dbReference type="GO" id="GO:0016746">
    <property type="term" value="F:acyltransferase activity"/>
    <property type="evidence" value="ECO:0007669"/>
    <property type="project" value="UniProtKB-KW"/>
</dbReference>
<dbReference type="InterPro" id="IPR050228">
    <property type="entry name" value="Carboxylesterase_BioH"/>
</dbReference>
<organism evidence="2">
    <name type="scientific">Rhodococcus sp. PY11</name>
    <dbReference type="NCBI Taxonomy" id="551544"/>
    <lineage>
        <taxon>Bacteria</taxon>
        <taxon>Bacillati</taxon>
        <taxon>Actinomycetota</taxon>
        <taxon>Actinomycetes</taxon>
        <taxon>Mycobacteriales</taxon>
        <taxon>Nocardiaceae</taxon>
        <taxon>Rhodococcus</taxon>
    </lineage>
</organism>
<reference evidence="2" key="2">
    <citation type="submission" date="2008-08" db="EMBL/GenBank/DDBJ databases">
        <title>Analysis of genes encoding degradation of pyridine and pyridinols.</title>
        <authorList>
            <person name="Gasparaviciute R."/>
        </authorList>
    </citation>
    <scope>NUCLEOTIDE SEQUENCE</scope>
    <source>
        <strain evidence="2">PY11</strain>
    </source>
</reference>
<sequence>MTAPPRSPRDEIRGRAVHRTIPANGLEHRVLTFGAEGGRDLVFVPGITSPAETAEFIAQALPEFRFHVPDLRGRGGTGRARAGEYTLDDYAADLAAVLTALELDSPVLVGHSLGARIVARWAVSTPHDDVPLVLVDPPTSGPGRDPYPMTARSFLTQLDEARDGTTPDRIRHYFPHWPDRELLLRAEVLGDCDPTAVAESHRGFETEDFFEIWDRVDGDVVLIHGGNSPVVPQAAVDELAARNPSVPLVRVPDAGHMIPWDNLPGFVRALRSHIGSPTL</sequence>
<keyword evidence="2" id="KW-0808">Transferase</keyword>
<dbReference type="ESTHER" id="9noca-b5mab6">
    <property type="family name" value="NFM-deformylase"/>
</dbReference>
<gene>
    <name evidence="2" type="primary">hpoM</name>
</gene>
<dbReference type="Pfam" id="PF00561">
    <property type="entry name" value="Abhydrolase_1"/>
    <property type="match status" value="1"/>
</dbReference>
<dbReference type="AlphaFoldDB" id="B5MAB6"/>
<dbReference type="PANTHER" id="PTHR43194:SF2">
    <property type="entry name" value="PEROXISOMAL MEMBRANE PROTEIN LPX1"/>
    <property type="match status" value="1"/>
</dbReference>
<dbReference type="Gene3D" id="3.40.50.1820">
    <property type="entry name" value="alpha/beta hydrolase"/>
    <property type="match status" value="1"/>
</dbReference>
<feature type="domain" description="AB hydrolase-1" evidence="1">
    <location>
        <begin position="41"/>
        <end position="262"/>
    </location>
</feature>
<accession>B5MAB6</accession>
<dbReference type="InterPro" id="IPR029058">
    <property type="entry name" value="AB_hydrolase_fold"/>
</dbReference>